<sequence>MGIALFMTVGTGRGTKDSVKSLVHGILSAVIHYNPERIVFFGSDKSEGTIRLLNGQCREERGKELTSYEFVRITDVDNFDECFDRIRTKIEQYNDYEILIDYTSGTKTMTMSAAICSVLYRKKLNLISGKRGENGAVIPGTENQREQNLYSIYDKLQFDKVKDLFNSYRFNEARLTLNEIVILEDRETYGKMIDAYDRWDKFNHNAAFETLKDVKDGRVSENKAFLGKLVHNKDLKFFIVDLINNITRRIEEEKYDDAVARLYRTIELIAQARLVDMKLIEEELFKDNMVFAIRLDMLKEKLGGEVVNKYCDGQKGEDVVNGVIKLGLSRSYALLCDLNDELGLKFNGDGHLQNLLQSRNRSILAHGLAPVEKNVAEELFGIVVEYARIVSPDKLSETAAFPKL</sequence>
<dbReference type="NCBIfam" id="TIGR02710">
    <property type="entry name" value="TIGR02710 family CRISPR-associated CARF protein"/>
    <property type="match status" value="1"/>
</dbReference>
<dbReference type="Pfam" id="PF09670">
    <property type="entry name" value="Cas_Cas02710"/>
    <property type="match status" value="1"/>
</dbReference>
<reference evidence="2" key="1">
    <citation type="submission" date="2020-10" db="EMBL/GenBank/DDBJ databases">
        <authorList>
            <person name="Hahn C.J."/>
            <person name="Laso-Perez R."/>
            <person name="Vulcano F."/>
            <person name="Vaziourakis K.-M."/>
            <person name="Stokke R."/>
            <person name="Steen I.H."/>
            <person name="Teske A."/>
            <person name="Boetius A."/>
            <person name="Liebeke M."/>
            <person name="Amann R."/>
            <person name="Knittel K."/>
        </authorList>
    </citation>
    <scope>NUCLEOTIDE SEQUENCE</scope>
    <source>
        <strain evidence="2">Gfbio:e3339647-f889-4370-9287-4fb5cb688e4c:AG392J18_GoMArc1</strain>
    </source>
</reference>
<dbReference type="AlphaFoldDB" id="A0A811T3N4"/>
<name>A0A811T3N4_9EURY</name>
<organism evidence="2 3">
    <name type="scientific">Candidatus Argoarchaeum ethanivorans</name>
    <dbReference type="NCBI Taxonomy" id="2608793"/>
    <lineage>
        <taxon>Archaea</taxon>
        <taxon>Methanobacteriati</taxon>
        <taxon>Methanobacteriota</taxon>
        <taxon>Stenosarchaea group</taxon>
        <taxon>Methanomicrobia</taxon>
        <taxon>Methanosarcinales</taxon>
        <taxon>Methanosarcinales incertae sedis</taxon>
        <taxon>GOM Arc I cluster</taxon>
        <taxon>Candidatus Argoarchaeum</taxon>
    </lineage>
</organism>
<comment type="caution">
    <text evidence="2">The sequence shown here is derived from an EMBL/GenBank/DDBJ whole genome shotgun (WGS) entry which is preliminary data.</text>
</comment>
<evidence type="ECO:0000313" key="3">
    <source>
        <dbReference type="Proteomes" id="UP000612009"/>
    </source>
</evidence>
<evidence type="ECO:0000259" key="1">
    <source>
        <dbReference type="Pfam" id="PF22205"/>
    </source>
</evidence>
<proteinExistence type="predicted"/>
<dbReference type="InterPro" id="IPR054008">
    <property type="entry name" value="Csm6_6H"/>
</dbReference>
<dbReference type="Gene3D" id="3.40.50.10770">
    <property type="entry name" value="Hypothetical protein VC1899 like domain (Restriction endonuclease-like)"/>
    <property type="match status" value="1"/>
</dbReference>
<dbReference type="Proteomes" id="UP000612009">
    <property type="component" value="Unassembled WGS sequence"/>
</dbReference>
<accession>A0A811T3N4</accession>
<dbReference type="Pfam" id="PF22205">
    <property type="entry name" value="Csm6_6H"/>
    <property type="match status" value="1"/>
</dbReference>
<feature type="domain" description="Csm6 6H" evidence="1">
    <location>
        <begin position="153"/>
        <end position="228"/>
    </location>
</feature>
<dbReference type="EMBL" id="CAJHIR010000007">
    <property type="protein sequence ID" value="CAD6491754.1"/>
    <property type="molecule type" value="Genomic_DNA"/>
</dbReference>
<evidence type="ECO:0000313" key="2">
    <source>
        <dbReference type="EMBL" id="CAD6491754.1"/>
    </source>
</evidence>
<dbReference type="InterPro" id="IPR014082">
    <property type="entry name" value="CRISPR-assoc_prot_Cas02710"/>
</dbReference>
<protein>
    <submittedName>
        <fullName evidence="2">CRISPR-associated protein (Cas_Cas02710)</fullName>
    </submittedName>
</protein>
<gene>
    <name evidence="2" type="ORF">LAKADJCE_00182</name>
</gene>